<evidence type="ECO:0000313" key="4">
    <source>
        <dbReference type="Proteomes" id="UP000192674"/>
    </source>
</evidence>
<dbReference type="InterPro" id="IPR029044">
    <property type="entry name" value="Nucleotide-diphossugar_trans"/>
</dbReference>
<dbReference type="InterPro" id="IPR050834">
    <property type="entry name" value="Glycosyltransf_2"/>
</dbReference>
<dbReference type="EMBL" id="FWXV01000002">
    <property type="protein sequence ID" value="SMC85687.1"/>
    <property type="molecule type" value="Genomic_DNA"/>
</dbReference>
<feature type="transmembrane region" description="Helical" evidence="2">
    <location>
        <begin position="684"/>
        <end position="703"/>
    </location>
</feature>
<proteinExistence type="predicted"/>
<reference evidence="3 4" key="1">
    <citation type="submission" date="2017-04" db="EMBL/GenBank/DDBJ databases">
        <authorList>
            <person name="Afonso C.L."/>
            <person name="Miller P.J."/>
            <person name="Scott M.A."/>
            <person name="Spackman E."/>
            <person name="Goraichik I."/>
            <person name="Dimitrov K.M."/>
            <person name="Suarez D.L."/>
            <person name="Swayne D.E."/>
        </authorList>
    </citation>
    <scope>NUCLEOTIDE SEQUENCE [LARGE SCALE GENOMIC DNA]</scope>
    <source>
        <strain evidence="3 4">DSM 43828</strain>
    </source>
</reference>
<feature type="transmembrane region" description="Helical" evidence="2">
    <location>
        <begin position="643"/>
        <end position="664"/>
    </location>
</feature>
<dbReference type="Gene3D" id="3.90.550.10">
    <property type="entry name" value="Spore Coat Polysaccharide Biosynthesis Protein SpsA, Chain A"/>
    <property type="match status" value="1"/>
</dbReference>
<dbReference type="PANTHER" id="PTHR43685:SF3">
    <property type="entry name" value="SLR2126 PROTEIN"/>
    <property type="match status" value="1"/>
</dbReference>
<keyword evidence="2" id="KW-1133">Transmembrane helix</keyword>
<dbReference type="AlphaFoldDB" id="A0A1W2CKB9"/>
<dbReference type="Pfam" id="PF13641">
    <property type="entry name" value="Glyco_tranf_2_3"/>
    <property type="match status" value="1"/>
</dbReference>
<feature type="transmembrane region" description="Helical" evidence="2">
    <location>
        <begin position="742"/>
        <end position="762"/>
    </location>
</feature>
<name>A0A1W2CKB9_KIBAR</name>
<dbReference type="Proteomes" id="UP000192674">
    <property type="component" value="Unassembled WGS sequence"/>
</dbReference>
<feature type="transmembrane region" description="Helical" evidence="2">
    <location>
        <begin position="769"/>
        <end position="788"/>
    </location>
</feature>
<dbReference type="PANTHER" id="PTHR43685">
    <property type="entry name" value="GLYCOSYLTRANSFERASE"/>
    <property type="match status" value="1"/>
</dbReference>
<feature type="transmembrane region" description="Helical" evidence="2">
    <location>
        <begin position="710"/>
        <end position="730"/>
    </location>
</feature>
<sequence length="1057" mass="109906">MRPQFRTVPVFAVLVCHDGEEWLRLALSALRRSTPRPRHVVAVDTGSADGTAKLLAASEDVVDGVLKLDRSASFGDAVAAAVRYGVERWGDPGSWLWLLHDDCAPEPHCLGILLTAADLSPSAGVLGPVAHAWDEPRLVVGAGLSTDASGHRQTGIGTGEWVRANQIEQSSEVLAVSSAGLLVRRELWEQLGGFDSEVPGVFDDIDFGWRANRSGAVALCVPAARIRHAGAGRVDSVRARSNGVRTFLVNTGFFSFLVGVPRLTVLCLLRALGFLLLRRISRAHAEIAAVGRVLGGRMGLLRARRERRGLGQTGSVRGLFTSRFTRLRNMFRAAVTHLVRKRLEADVALGQAPETVWVPPEETQRPIGPDALPAGAMGRAGRRKAAGLRRPPSAVTVSVPAATGPKGRRPSPRPRPSPVPRDGSGVQEPEVLLVEVDRGRVLKQILLAPPLLLVLGLVAVGLAVNWNRLSLSLTGGRLLPISDVWTEYLSAWHAVSGGTASPAPTALAVLGILGGQVGLLLIGDMPLAGLSAYIAARKMGVRREVRAVIAGLYALLPPAVAAVSQGRLDAVVVHILLPVVVSGIVSVLTGATRSWLSVAAGSSLGLAVIGAFSPLVHLVILLCALAGFVLVGGQRGDGRRRGAALFAIVLLPLALLLPWPAVLIQNPAIVLHGVGGWVPYTNDFGSVVLALVLAVVAVVGLAAQPGRGSLPGLGLLVLGLGAVAVVRFMPMAPVSGGAPQQGWLGTPLIVVGWGLLWALAGARLNLRPAMALGAAALVVLAGGAFLLGRDGPLTTGDTVRLGTTPARELAETGRGVLVLSRGDQPARQSAGRMPQFGDDDLVPVASARARILRWDNDFRSDVPDVARSAVASAAAAGVLFVVMPDQTSGTRLQAAAGDLVAGTTSTSDGRPVFRLQPAAGRAVLLAPELAKQAVTGGIPPTTLGAGGIVPVEAGPPEVAVRVSDGSDGRLLVIAAAEEPGWRAEVNGRQVPVVRAWGNLVGVAVPARASDVRVEYSSSLRAFLLLIQGAALLFTLLTAIPGRRVQPPPSMASGSTLR</sequence>
<evidence type="ECO:0000256" key="1">
    <source>
        <dbReference type="SAM" id="MobiDB-lite"/>
    </source>
</evidence>
<keyword evidence="3" id="KW-0808">Transferase</keyword>
<gene>
    <name evidence="3" type="ORF">SAMN05661093_02257</name>
</gene>
<feature type="transmembrane region" description="Helical" evidence="2">
    <location>
        <begin position="865"/>
        <end position="883"/>
    </location>
</feature>
<feature type="transmembrane region" description="Helical" evidence="2">
    <location>
        <begin position="253"/>
        <end position="277"/>
    </location>
</feature>
<keyword evidence="2" id="KW-0812">Transmembrane</keyword>
<feature type="transmembrane region" description="Helical" evidence="2">
    <location>
        <begin position="604"/>
        <end position="631"/>
    </location>
</feature>
<keyword evidence="2" id="KW-0472">Membrane</keyword>
<evidence type="ECO:0000313" key="3">
    <source>
        <dbReference type="EMBL" id="SMC85687.1"/>
    </source>
</evidence>
<protein>
    <submittedName>
        <fullName evidence="3">Glycosyltransferase, GT2 family</fullName>
    </submittedName>
</protein>
<keyword evidence="4" id="KW-1185">Reference proteome</keyword>
<organism evidence="3 4">
    <name type="scientific">Kibdelosporangium aridum</name>
    <dbReference type="NCBI Taxonomy" id="2030"/>
    <lineage>
        <taxon>Bacteria</taxon>
        <taxon>Bacillati</taxon>
        <taxon>Actinomycetota</taxon>
        <taxon>Actinomycetes</taxon>
        <taxon>Pseudonocardiales</taxon>
        <taxon>Pseudonocardiaceae</taxon>
        <taxon>Kibdelosporangium</taxon>
    </lineage>
</organism>
<dbReference type="GO" id="GO:0016740">
    <property type="term" value="F:transferase activity"/>
    <property type="evidence" value="ECO:0007669"/>
    <property type="project" value="UniProtKB-KW"/>
</dbReference>
<dbReference type="RefSeq" id="WP_235038559.1">
    <property type="nucleotide sequence ID" value="NZ_FWXV01000002.1"/>
</dbReference>
<feature type="transmembrane region" description="Helical" evidence="2">
    <location>
        <begin position="571"/>
        <end position="592"/>
    </location>
</feature>
<feature type="transmembrane region" description="Helical" evidence="2">
    <location>
        <begin position="445"/>
        <end position="464"/>
    </location>
</feature>
<feature type="region of interest" description="Disordered" evidence="1">
    <location>
        <begin position="360"/>
        <end position="426"/>
    </location>
</feature>
<accession>A0A1W2CKB9</accession>
<evidence type="ECO:0000256" key="2">
    <source>
        <dbReference type="SAM" id="Phobius"/>
    </source>
</evidence>
<feature type="transmembrane region" description="Helical" evidence="2">
    <location>
        <begin position="1021"/>
        <end position="1039"/>
    </location>
</feature>
<feature type="transmembrane region" description="Helical" evidence="2">
    <location>
        <begin position="506"/>
        <end position="536"/>
    </location>
</feature>
<dbReference type="SUPFAM" id="SSF53448">
    <property type="entry name" value="Nucleotide-diphospho-sugar transferases"/>
    <property type="match status" value="1"/>
</dbReference>